<dbReference type="Proteomes" id="UP000008827">
    <property type="component" value="Chromosome 15"/>
</dbReference>
<dbReference type="InParanoid" id="A0A0R0G3A0"/>
<keyword evidence="3" id="KW-1185">Reference proteome</keyword>
<reference evidence="1" key="3">
    <citation type="submission" date="2018-07" db="EMBL/GenBank/DDBJ databases">
        <title>WGS assembly of Glycine max.</title>
        <authorList>
            <person name="Schmutz J."/>
            <person name="Cannon S."/>
            <person name="Schlueter J."/>
            <person name="Ma J."/>
            <person name="Mitros T."/>
            <person name="Nelson W."/>
            <person name="Hyten D."/>
            <person name="Song Q."/>
            <person name="Thelen J."/>
            <person name="Cheng J."/>
            <person name="Xu D."/>
            <person name="Hellsten U."/>
            <person name="May G."/>
            <person name="Yu Y."/>
            <person name="Sakurai T."/>
            <person name="Umezawa T."/>
            <person name="Bhattacharyya M."/>
            <person name="Sandhu D."/>
            <person name="Valliyodan B."/>
            <person name="Lindquist E."/>
            <person name="Peto M."/>
            <person name="Grant D."/>
            <person name="Shu S."/>
            <person name="Goodstein D."/>
            <person name="Barry K."/>
            <person name="Futrell-Griggs M."/>
            <person name="Abernathy B."/>
            <person name="Du J."/>
            <person name="Tian Z."/>
            <person name="Zhu L."/>
            <person name="Gill N."/>
            <person name="Joshi T."/>
            <person name="Libault M."/>
            <person name="Sethuraman A."/>
            <person name="Zhang X."/>
            <person name="Shinozaki K."/>
            <person name="Nguyen H."/>
            <person name="Wing R."/>
            <person name="Cregan P."/>
            <person name="Specht J."/>
            <person name="Grimwood J."/>
            <person name="Rokhsar D."/>
            <person name="Stacey G."/>
            <person name="Shoemaker R."/>
            <person name="Jackson S."/>
        </authorList>
    </citation>
    <scope>NUCLEOTIDE SEQUENCE</scope>
    <source>
        <tissue evidence="1">Callus</tissue>
    </source>
</reference>
<reference evidence="2" key="2">
    <citation type="submission" date="2018-02" db="UniProtKB">
        <authorList>
            <consortium name="EnsemblPlants"/>
        </authorList>
    </citation>
    <scope>IDENTIFICATION</scope>
    <source>
        <strain evidence="2">Williams 82</strain>
    </source>
</reference>
<organism evidence="1">
    <name type="scientific">Glycine max</name>
    <name type="common">Soybean</name>
    <name type="synonym">Glycine hispida</name>
    <dbReference type="NCBI Taxonomy" id="3847"/>
    <lineage>
        <taxon>Eukaryota</taxon>
        <taxon>Viridiplantae</taxon>
        <taxon>Streptophyta</taxon>
        <taxon>Embryophyta</taxon>
        <taxon>Tracheophyta</taxon>
        <taxon>Spermatophyta</taxon>
        <taxon>Magnoliopsida</taxon>
        <taxon>eudicotyledons</taxon>
        <taxon>Gunneridae</taxon>
        <taxon>Pentapetalae</taxon>
        <taxon>rosids</taxon>
        <taxon>fabids</taxon>
        <taxon>Fabales</taxon>
        <taxon>Fabaceae</taxon>
        <taxon>Papilionoideae</taxon>
        <taxon>50 kb inversion clade</taxon>
        <taxon>NPAAA clade</taxon>
        <taxon>indigoferoid/millettioid clade</taxon>
        <taxon>Phaseoleae</taxon>
        <taxon>Glycine</taxon>
        <taxon>Glycine subgen. Soja</taxon>
    </lineage>
</organism>
<gene>
    <name evidence="1" type="ORF">GLYMA_15G180700</name>
</gene>
<dbReference type="AlphaFoldDB" id="A0A0R0G3A0"/>
<proteinExistence type="predicted"/>
<name>A0A0R0G3A0_SOYBN</name>
<sequence>MMNTNGFGWDDTRNCVTFDNHVYKEFERLQGIFGKDHANGHGVESATDVVENEIGDNQVDGEDWLQHDNSLLSNGNTSARNFSHLDPSKRDFKGEVQKLGFTEKQEYDLDLKFVENPEYQKVFLGTHSVTKECLM</sequence>
<protein>
    <recommendedName>
        <fullName evidence="4">Myb/SANT-like domain-containing protein</fullName>
    </recommendedName>
</protein>
<dbReference type="EnsemblPlants" id="KRH12583">
    <property type="protein sequence ID" value="KRH12583"/>
    <property type="gene ID" value="GLYMA_15G180700"/>
</dbReference>
<dbReference type="EMBL" id="CM000848">
    <property type="protein sequence ID" value="KRH12583.1"/>
    <property type="molecule type" value="Genomic_DNA"/>
</dbReference>
<reference evidence="1 2" key="1">
    <citation type="journal article" date="2010" name="Nature">
        <title>Genome sequence of the palaeopolyploid soybean.</title>
        <authorList>
            <person name="Schmutz J."/>
            <person name="Cannon S.B."/>
            <person name="Schlueter J."/>
            <person name="Ma J."/>
            <person name="Mitros T."/>
            <person name="Nelson W."/>
            <person name="Hyten D.L."/>
            <person name="Song Q."/>
            <person name="Thelen J.J."/>
            <person name="Cheng J."/>
            <person name="Xu D."/>
            <person name="Hellsten U."/>
            <person name="May G.D."/>
            <person name="Yu Y."/>
            <person name="Sakurai T."/>
            <person name="Umezawa T."/>
            <person name="Bhattacharyya M.K."/>
            <person name="Sandhu D."/>
            <person name="Valliyodan B."/>
            <person name="Lindquist E."/>
            <person name="Peto M."/>
            <person name="Grant D."/>
            <person name="Shu S."/>
            <person name="Goodstein D."/>
            <person name="Barry K."/>
            <person name="Futrell-Griggs M."/>
            <person name="Abernathy B."/>
            <person name="Du J."/>
            <person name="Tian Z."/>
            <person name="Zhu L."/>
            <person name="Gill N."/>
            <person name="Joshi T."/>
            <person name="Libault M."/>
            <person name="Sethuraman A."/>
            <person name="Zhang X.-C."/>
            <person name="Shinozaki K."/>
            <person name="Nguyen H.T."/>
            <person name="Wing R.A."/>
            <person name="Cregan P."/>
            <person name="Specht J."/>
            <person name="Grimwood J."/>
            <person name="Rokhsar D."/>
            <person name="Stacey G."/>
            <person name="Shoemaker R.C."/>
            <person name="Jackson S.A."/>
        </authorList>
    </citation>
    <scope>NUCLEOTIDE SEQUENCE</scope>
    <source>
        <strain evidence="2">cv. Williams 82</strain>
        <tissue evidence="1">Callus</tissue>
    </source>
</reference>
<evidence type="ECO:0000313" key="2">
    <source>
        <dbReference type="EnsemblPlants" id="KRH12583"/>
    </source>
</evidence>
<dbReference type="Gramene" id="KRH12583">
    <property type="protein sequence ID" value="KRH12583"/>
    <property type="gene ID" value="GLYMA_15G180700"/>
</dbReference>
<accession>A0A0R0G3A0</accession>
<evidence type="ECO:0008006" key="4">
    <source>
        <dbReference type="Google" id="ProtNLM"/>
    </source>
</evidence>
<evidence type="ECO:0000313" key="1">
    <source>
        <dbReference type="EMBL" id="KRH12583.1"/>
    </source>
</evidence>
<evidence type="ECO:0000313" key="3">
    <source>
        <dbReference type="Proteomes" id="UP000008827"/>
    </source>
</evidence>